<dbReference type="CDD" id="cd08276">
    <property type="entry name" value="MDR7"/>
    <property type="match status" value="1"/>
</dbReference>
<name>A0A0D1X0P9_EXOME</name>
<sequence length="360" mass="39180">MGSDGEMKQWVTNQKGLDQLRMESAPIPSQLKANEVLVKINSVSLNYRDTEVCMGLYGHHKSIQQNASLVPCSDAAGVVVKTGGAEAEEILAVGQRVLSIFTQSHLKGQILERDMATQMGLPLPGVLTQYRVFPASALVRIPDSLTDHEASTLPIAAVTAWTSINWMRPIGQHLQGKENVVVFQGTGGVSIMGLQIAKACNLTAIVTSSSDEKLEKARQLGADHLINYKKQPDWHTEVLRLTEERGADIILECGGSGTLNKSFECIAFGGLISCIGYLSGKEDAPGSRMNTNVLALKRNVTLKGILNGGKDRFEEMLAAVYQKNDVHPVVDEVFEFDQADKAIQYLFSGQHFGKVVVRVC</sequence>
<dbReference type="VEuPathDB" id="FungiDB:PV10_03026"/>
<dbReference type="Gene3D" id="3.40.50.720">
    <property type="entry name" value="NAD(P)-binding Rossmann-like Domain"/>
    <property type="match status" value="1"/>
</dbReference>
<evidence type="ECO:0000313" key="2">
    <source>
        <dbReference type="EMBL" id="KIV95360.1"/>
    </source>
</evidence>
<dbReference type="RefSeq" id="XP_016226934.1">
    <property type="nucleotide sequence ID" value="XM_016367416.1"/>
</dbReference>
<protein>
    <recommendedName>
        <fullName evidence="1">Enoyl reductase (ER) domain-containing protein</fullName>
    </recommendedName>
</protein>
<dbReference type="Proteomes" id="UP000054302">
    <property type="component" value="Unassembled WGS sequence"/>
</dbReference>
<proteinExistence type="predicted"/>
<dbReference type="OMA" id="YTINYRT"/>
<dbReference type="InterPro" id="IPR011032">
    <property type="entry name" value="GroES-like_sf"/>
</dbReference>
<dbReference type="STRING" id="212818.A0A0D1X0P9"/>
<dbReference type="AlphaFoldDB" id="A0A0D1X0P9"/>
<feature type="domain" description="Enoyl reductase (ER)" evidence="1">
    <location>
        <begin position="16"/>
        <end position="357"/>
    </location>
</feature>
<dbReference type="SMART" id="SM00829">
    <property type="entry name" value="PKS_ER"/>
    <property type="match status" value="1"/>
</dbReference>
<dbReference type="InterPro" id="IPR013149">
    <property type="entry name" value="ADH-like_C"/>
</dbReference>
<dbReference type="Pfam" id="PF00107">
    <property type="entry name" value="ADH_zinc_N"/>
    <property type="match status" value="1"/>
</dbReference>
<dbReference type="GO" id="GO:0016491">
    <property type="term" value="F:oxidoreductase activity"/>
    <property type="evidence" value="ECO:0007669"/>
    <property type="project" value="InterPro"/>
</dbReference>
<accession>A0A0D1X0P9</accession>
<dbReference type="GeneID" id="27320871"/>
<dbReference type="HOGENOM" id="CLU_026673_3_4_1"/>
<reference evidence="2 3" key="1">
    <citation type="submission" date="2015-01" db="EMBL/GenBank/DDBJ databases">
        <title>The Genome Sequence of Exophiala mesophila CBS40295.</title>
        <authorList>
            <consortium name="The Broad Institute Genomics Platform"/>
            <person name="Cuomo C."/>
            <person name="de Hoog S."/>
            <person name="Gorbushina A."/>
            <person name="Stielow B."/>
            <person name="Teixiera M."/>
            <person name="Abouelleil A."/>
            <person name="Chapman S.B."/>
            <person name="Priest M."/>
            <person name="Young S.K."/>
            <person name="Wortman J."/>
            <person name="Nusbaum C."/>
            <person name="Birren B."/>
        </authorList>
    </citation>
    <scope>NUCLEOTIDE SEQUENCE [LARGE SCALE GENOMIC DNA]</scope>
    <source>
        <strain evidence="2 3">CBS 40295</strain>
    </source>
</reference>
<organism evidence="2 3">
    <name type="scientific">Exophiala mesophila</name>
    <name type="common">Black yeast-like fungus</name>
    <dbReference type="NCBI Taxonomy" id="212818"/>
    <lineage>
        <taxon>Eukaryota</taxon>
        <taxon>Fungi</taxon>
        <taxon>Dikarya</taxon>
        <taxon>Ascomycota</taxon>
        <taxon>Pezizomycotina</taxon>
        <taxon>Eurotiomycetes</taxon>
        <taxon>Chaetothyriomycetidae</taxon>
        <taxon>Chaetothyriales</taxon>
        <taxon>Herpotrichiellaceae</taxon>
        <taxon>Exophiala</taxon>
    </lineage>
</organism>
<evidence type="ECO:0000259" key="1">
    <source>
        <dbReference type="SMART" id="SM00829"/>
    </source>
</evidence>
<dbReference type="SUPFAM" id="SSF50129">
    <property type="entry name" value="GroES-like"/>
    <property type="match status" value="1"/>
</dbReference>
<dbReference type="InterPro" id="IPR052711">
    <property type="entry name" value="Zinc_ADH-like"/>
</dbReference>
<dbReference type="PANTHER" id="PTHR45033">
    <property type="match status" value="1"/>
</dbReference>
<gene>
    <name evidence="2" type="ORF">PV10_03026</name>
</gene>
<dbReference type="SUPFAM" id="SSF51735">
    <property type="entry name" value="NAD(P)-binding Rossmann-fold domains"/>
    <property type="match status" value="1"/>
</dbReference>
<evidence type="ECO:0000313" key="3">
    <source>
        <dbReference type="Proteomes" id="UP000054302"/>
    </source>
</evidence>
<dbReference type="InterPro" id="IPR013154">
    <property type="entry name" value="ADH-like_N"/>
</dbReference>
<dbReference type="OrthoDB" id="3509362at2759"/>
<dbReference type="InterPro" id="IPR036291">
    <property type="entry name" value="NAD(P)-bd_dom_sf"/>
</dbReference>
<dbReference type="Pfam" id="PF08240">
    <property type="entry name" value="ADH_N"/>
    <property type="match status" value="1"/>
</dbReference>
<keyword evidence="3" id="KW-1185">Reference proteome</keyword>
<dbReference type="Gene3D" id="3.90.180.10">
    <property type="entry name" value="Medium-chain alcohol dehydrogenases, catalytic domain"/>
    <property type="match status" value="1"/>
</dbReference>
<dbReference type="InterPro" id="IPR020843">
    <property type="entry name" value="ER"/>
</dbReference>
<dbReference type="PANTHER" id="PTHR45033:SF1">
    <property type="entry name" value="OXIDOREDUCTASE (EUROFUNG)"/>
    <property type="match status" value="1"/>
</dbReference>
<dbReference type="EMBL" id="KN847521">
    <property type="protein sequence ID" value="KIV95360.1"/>
    <property type="molecule type" value="Genomic_DNA"/>
</dbReference>